<evidence type="ECO:0000256" key="2">
    <source>
        <dbReference type="PROSITE-ProRule" id="PRU00708"/>
    </source>
</evidence>
<dbReference type="Pfam" id="PF13041">
    <property type="entry name" value="PPR_2"/>
    <property type="match status" value="4"/>
</dbReference>
<gene>
    <name evidence="3" type="ORF">AQUCO_02500257v1</name>
</gene>
<feature type="repeat" description="PPR" evidence="2">
    <location>
        <begin position="317"/>
        <end position="352"/>
    </location>
</feature>
<dbReference type="InterPro" id="IPR002885">
    <property type="entry name" value="PPR_rpt"/>
</dbReference>
<organism evidence="3 4">
    <name type="scientific">Aquilegia coerulea</name>
    <name type="common">Rocky mountain columbine</name>
    <dbReference type="NCBI Taxonomy" id="218851"/>
    <lineage>
        <taxon>Eukaryota</taxon>
        <taxon>Viridiplantae</taxon>
        <taxon>Streptophyta</taxon>
        <taxon>Embryophyta</taxon>
        <taxon>Tracheophyta</taxon>
        <taxon>Spermatophyta</taxon>
        <taxon>Magnoliopsida</taxon>
        <taxon>Ranunculales</taxon>
        <taxon>Ranunculaceae</taxon>
        <taxon>Thalictroideae</taxon>
        <taxon>Aquilegia</taxon>
    </lineage>
</organism>
<dbReference type="PANTHER" id="PTHR47942">
    <property type="entry name" value="TETRATRICOPEPTIDE REPEAT (TPR)-LIKE SUPERFAMILY PROTEIN-RELATED"/>
    <property type="match status" value="1"/>
</dbReference>
<dbReference type="Proteomes" id="UP000230069">
    <property type="component" value="Unassembled WGS sequence"/>
</dbReference>
<feature type="repeat" description="PPR" evidence="2">
    <location>
        <begin position="105"/>
        <end position="139"/>
    </location>
</feature>
<dbReference type="STRING" id="218851.A0A2G5DA80"/>
<evidence type="ECO:0000256" key="1">
    <source>
        <dbReference type="ARBA" id="ARBA00022737"/>
    </source>
</evidence>
<feature type="repeat" description="PPR" evidence="2">
    <location>
        <begin position="218"/>
        <end position="252"/>
    </location>
</feature>
<dbReference type="PROSITE" id="PS51375">
    <property type="entry name" value="PPR"/>
    <property type="match status" value="6"/>
</dbReference>
<dbReference type="OrthoDB" id="185373at2759"/>
<evidence type="ECO:0000313" key="3">
    <source>
        <dbReference type="EMBL" id="PIA40430.1"/>
    </source>
</evidence>
<keyword evidence="1" id="KW-0677">Repeat</keyword>
<dbReference type="EMBL" id="KZ305042">
    <property type="protein sequence ID" value="PIA40430.1"/>
    <property type="molecule type" value="Genomic_DNA"/>
</dbReference>
<feature type="repeat" description="PPR" evidence="2">
    <location>
        <begin position="253"/>
        <end position="288"/>
    </location>
</feature>
<dbReference type="Pfam" id="PF12854">
    <property type="entry name" value="PPR_1"/>
    <property type="match status" value="2"/>
</dbReference>
<dbReference type="InterPro" id="IPR011990">
    <property type="entry name" value="TPR-like_helical_dom_sf"/>
</dbReference>
<dbReference type="InParanoid" id="A0A2G5DA80"/>
<dbReference type="NCBIfam" id="TIGR00756">
    <property type="entry name" value="PPR"/>
    <property type="match status" value="5"/>
</dbReference>
<evidence type="ECO:0008006" key="5">
    <source>
        <dbReference type="Google" id="ProtNLM"/>
    </source>
</evidence>
<evidence type="ECO:0000313" key="4">
    <source>
        <dbReference type="Proteomes" id="UP000230069"/>
    </source>
</evidence>
<proteinExistence type="predicted"/>
<dbReference type="PANTHER" id="PTHR47942:SF16">
    <property type="entry name" value="PENTATRICOPEPTIDE REPEAT DOMAIN CONTAINING PROTEIN-RELATED"/>
    <property type="match status" value="1"/>
</dbReference>
<protein>
    <recommendedName>
        <fullName evidence="5">Pentacotripeptide-repeat region of PRORP domain-containing protein</fullName>
    </recommendedName>
</protein>
<keyword evidence="4" id="KW-1185">Reference proteome</keyword>
<name>A0A2G5DA80_AQUCA</name>
<dbReference type="Gene3D" id="1.25.40.10">
    <property type="entry name" value="Tetratricopeptide repeat domain"/>
    <property type="match status" value="3"/>
</dbReference>
<feature type="repeat" description="PPR" evidence="2">
    <location>
        <begin position="368"/>
        <end position="402"/>
    </location>
</feature>
<feature type="repeat" description="PPR" evidence="2">
    <location>
        <begin position="162"/>
        <end position="196"/>
    </location>
</feature>
<reference evidence="3 4" key="1">
    <citation type="submission" date="2017-09" db="EMBL/GenBank/DDBJ databases">
        <title>WGS assembly of Aquilegia coerulea Goldsmith.</title>
        <authorList>
            <person name="Hodges S."/>
            <person name="Kramer E."/>
            <person name="Nordborg M."/>
            <person name="Tomkins J."/>
            <person name="Borevitz J."/>
            <person name="Derieg N."/>
            <person name="Yan J."/>
            <person name="Mihaltcheva S."/>
            <person name="Hayes R.D."/>
            <person name="Rokhsar D."/>
        </authorList>
    </citation>
    <scope>NUCLEOTIDE SEQUENCE [LARGE SCALE GENOMIC DNA]</scope>
    <source>
        <strain evidence="4">cv. Goldsmith</strain>
    </source>
</reference>
<accession>A0A2G5DA80</accession>
<dbReference type="InterPro" id="IPR051222">
    <property type="entry name" value="PPR/CCM1_RNA-binding"/>
</dbReference>
<sequence>MAKMISSFQRVSSCCCCCSNGKLSPLCSSFLFMFRSKTTTTNIINNPSSSTSGNLGVDEALDLFHKLIQMQPQLPCSIHPFTQLLGYFVKKKYYSTNKESIIQPNIVTFHTLINCSCYVGRVDLGFAVLGKILKHGFEPDVFTFNTLSMQRETTQCLELFYKIANNGSFIHGLCNTGQLKGALSFFEKMLEKGVSPNVITFSILIDSHLMLQGDEKPNVITYNSLIHGLCISNQWKKATEMFNDMISRGISLDVCTYNILIDAISKEGKIEDAHDLFEVMIIQRGMEPNTVTYNMLIDGLARKVFDSMWGSTSHEPDVHSYSILINGYCKANKRLDEILPLLGDMKAGKLNEAKEIFYNLSTKGLQPNIRLYNAMINNLFKEAMLNDAQNVFNEMEEKGLAPDDQGHIRYHVSNSELFIKKGDTCRSLMDHQYKGGSDVYCSYK</sequence>
<dbReference type="AlphaFoldDB" id="A0A2G5DA80"/>